<dbReference type="PANTHER" id="PTHR47186">
    <property type="entry name" value="LEUCINE-RICH REPEAT-CONTAINING PROTEIN 57"/>
    <property type="match status" value="1"/>
</dbReference>
<organism evidence="1">
    <name type="scientific">Eucalyptus grandis</name>
    <name type="common">Flooded gum</name>
    <dbReference type="NCBI Taxonomy" id="71139"/>
    <lineage>
        <taxon>Eukaryota</taxon>
        <taxon>Viridiplantae</taxon>
        <taxon>Streptophyta</taxon>
        <taxon>Embryophyta</taxon>
        <taxon>Tracheophyta</taxon>
        <taxon>Spermatophyta</taxon>
        <taxon>Magnoliopsida</taxon>
        <taxon>eudicotyledons</taxon>
        <taxon>Gunneridae</taxon>
        <taxon>Pentapetalae</taxon>
        <taxon>rosids</taxon>
        <taxon>malvids</taxon>
        <taxon>Myrtales</taxon>
        <taxon>Myrtaceae</taxon>
        <taxon>Myrtoideae</taxon>
        <taxon>Eucalypteae</taxon>
        <taxon>Eucalyptus</taxon>
    </lineage>
</organism>
<dbReference type="Gene3D" id="3.80.10.10">
    <property type="entry name" value="Ribonuclease Inhibitor"/>
    <property type="match status" value="2"/>
</dbReference>
<dbReference type="AlphaFoldDB" id="A0A059D209"/>
<reference evidence="1" key="1">
    <citation type="submission" date="2013-07" db="EMBL/GenBank/DDBJ databases">
        <title>The genome of Eucalyptus grandis.</title>
        <authorList>
            <person name="Schmutz J."/>
            <person name="Hayes R."/>
            <person name="Myburg A."/>
            <person name="Tuskan G."/>
            <person name="Grattapaglia D."/>
            <person name="Rokhsar D.S."/>
        </authorList>
    </citation>
    <scope>NUCLEOTIDE SEQUENCE</scope>
    <source>
        <tissue evidence="1">Leaf extractions</tissue>
    </source>
</reference>
<dbReference type="InterPro" id="IPR032675">
    <property type="entry name" value="LRR_dom_sf"/>
</dbReference>
<protein>
    <recommendedName>
        <fullName evidence="2">NB-ARC domain-containing protein</fullName>
    </recommendedName>
</protein>
<name>A0A059D209_EUCGR</name>
<evidence type="ECO:0008006" key="2">
    <source>
        <dbReference type="Google" id="ProtNLM"/>
    </source>
</evidence>
<accession>A0A059D209</accession>
<dbReference type="Gramene" id="KCW84494">
    <property type="protein sequence ID" value="KCW84494"/>
    <property type="gene ID" value="EUGRSUZ_B01327"/>
</dbReference>
<dbReference type="EMBL" id="KK198754">
    <property type="protein sequence ID" value="KCW84494.1"/>
    <property type="molecule type" value="Genomic_DNA"/>
</dbReference>
<dbReference type="InParanoid" id="A0A059D209"/>
<evidence type="ECO:0000313" key="1">
    <source>
        <dbReference type="EMBL" id="KCW84494.1"/>
    </source>
</evidence>
<dbReference type="PANTHER" id="PTHR47186:SF3">
    <property type="entry name" value="OS09G0267800 PROTEIN"/>
    <property type="match status" value="1"/>
</dbReference>
<sequence length="250" mass="28591">MSDIEGITKLPSAIWLVEKLEELNARGCYNLTGEIPKEIGRLTRLRILDLSNTHICGLPTTVNHLSNLQTLELETYSELQLPELPLSLTCLTWGQWRSSVKFKRVRTSRSGDRTITGFFQFEILVNLDIPEFSNIFDAELEELRMEHCELRQLDAPLQGEMKRLRSLKMVHCECFPEVLDLSRMKNLGTISLEFCNSLVEICGLEELGSLCSLVVELCPSLKRMSDLSKLKKLPKLDVFGCLKLNKQEIY</sequence>
<gene>
    <name evidence="1" type="ORF">EUGRSUZ_B01327</name>
</gene>
<dbReference type="SUPFAM" id="SSF52058">
    <property type="entry name" value="L domain-like"/>
    <property type="match status" value="1"/>
</dbReference>
<proteinExistence type="predicted"/>